<protein>
    <submittedName>
        <fullName evidence="1">Uncharacterized protein</fullName>
    </submittedName>
</protein>
<organism evidence="1 2">
    <name type="scientific">Knipowitschia caucasica</name>
    <name type="common">Caucasian dwarf goby</name>
    <name type="synonym">Pomatoschistus caucasicus</name>
    <dbReference type="NCBI Taxonomy" id="637954"/>
    <lineage>
        <taxon>Eukaryota</taxon>
        <taxon>Metazoa</taxon>
        <taxon>Chordata</taxon>
        <taxon>Craniata</taxon>
        <taxon>Vertebrata</taxon>
        <taxon>Euteleostomi</taxon>
        <taxon>Actinopterygii</taxon>
        <taxon>Neopterygii</taxon>
        <taxon>Teleostei</taxon>
        <taxon>Neoteleostei</taxon>
        <taxon>Acanthomorphata</taxon>
        <taxon>Gobiaria</taxon>
        <taxon>Gobiiformes</taxon>
        <taxon>Gobioidei</taxon>
        <taxon>Gobiidae</taxon>
        <taxon>Gobiinae</taxon>
        <taxon>Knipowitschia</taxon>
    </lineage>
</organism>
<keyword evidence="2" id="KW-1185">Reference proteome</keyword>
<proteinExistence type="predicted"/>
<dbReference type="AlphaFoldDB" id="A0AAV2IVR5"/>
<evidence type="ECO:0000313" key="1">
    <source>
        <dbReference type="EMBL" id="CAL1568331.1"/>
    </source>
</evidence>
<dbReference type="EMBL" id="OZ035823">
    <property type="protein sequence ID" value="CAL1568331.1"/>
    <property type="molecule type" value="Genomic_DNA"/>
</dbReference>
<reference evidence="1 2" key="1">
    <citation type="submission" date="2024-04" db="EMBL/GenBank/DDBJ databases">
        <authorList>
            <person name="Waldvogel A.-M."/>
            <person name="Schoenle A."/>
        </authorList>
    </citation>
    <scope>NUCLEOTIDE SEQUENCE [LARGE SCALE GENOMIC DNA]</scope>
</reference>
<accession>A0AAV2IVR5</accession>
<sequence>MWEEESTGKAGIKRHSFTPLHSDMARTIILLLSLVSGHVTMVTALEKSCHRMIHLELIRELGNRTKQLLQILPMEERSHKRARLLPKFCTKCRERKRDGALKAVREFTFLLRWTGELLHQRVL</sequence>
<gene>
    <name evidence="1" type="ORF">KC01_LOCUS975</name>
</gene>
<dbReference type="Proteomes" id="UP001497482">
    <property type="component" value="Chromosome 1"/>
</dbReference>
<name>A0AAV2IVR5_KNICA</name>
<evidence type="ECO:0000313" key="2">
    <source>
        <dbReference type="Proteomes" id="UP001497482"/>
    </source>
</evidence>